<protein>
    <submittedName>
        <fullName evidence="4">NAD-dependent epimerase</fullName>
    </submittedName>
</protein>
<proteinExistence type="inferred from homology"/>
<dbReference type="AlphaFoldDB" id="A0A0A2M4W6"/>
<dbReference type="Gene3D" id="3.40.50.720">
    <property type="entry name" value="NAD(P)-binding Rossmann-like Domain"/>
    <property type="match status" value="1"/>
</dbReference>
<dbReference type="eggNOG" id="COG1090">
    <property type="taxonomic scope" value="Bacteria"/>
</dbReference>
<dbReference type="InterPro" id="IPR001509">
    <property type="entry name" value="Epimerase_deHydtase"/>
</dbReference>
<evidence type="ECO:0000313" key="5">
    <source>
        <dbReference type="Proteomes" id="UP000030152"/>
    </source>
</evidence>
<comment type="caution">
    <text evidence="4">The sequence shown here is derived from an EMBL/GenBank/DDBJ whole genome shotgun (WGS) entry which is preliminary data.</text>
</comment>
<comment type="similarity">
    <text evidence="1">Belongs to the NAD(P)-dependent epimerase/dehydratase family. SDR39U1 subfamily.</text>
</comment>
<evidence type="ECO:0000259" key="2">
    <source>
        <dbReference type="Pfam" id="PF01370"/>
    </source>
</evidence>
<dbReference type="InterPro" id="IPR010099">
    <property type="entry name" value="SDR39U1"/>
</dbReference>
<sequence>MKVLITGATGLVGKELVSLLLKNGIHINYLTTSKDKLQNEENYKGFLWNPKKGEIDQASINGVDAIIHLAGATISKRWTPAYKEEIVESRILSTNLLYKVLNENTNNVYHFIGASATGIYPDSLDKVYSEDDTETDNSFLGIVVQKWEAAEDSIASLGIKVAKIRTGLVLSGDDGVLKELAGPTKFGLGTAFGSGRQIQSWIHHSDLTGIYMYVLENELEGVYNAVAPFPVSQEELVKTIANVLDKPYFMPNIPEFAMELVLGEMHTLLFTSQNVSAKKIIAEGYQFKYLSLEKAIKNALLN</sequence>
<dbReference type="InterPro" id="IPR013549">
    <property type="entry name" value="DUF1731"/>
</dbReference>
<dbReference type="SUPFAM" id="SSF51735">
    <property type="entry name" value="NAD(P)-binding Rossmann-fold domains"/>
    <property type="match status" value="1"/>
</dbReference>
<dbReference type="InterPro" id="IPR036291">
    <property type="entry name" value="NAD(P)-bd_dom_sf"/>
</dbReference>
<gene>
    <name evidence="4" type="ORF">Q765_09750</name>
</gene>
<dbReference type="PANTHER" id="PTHR11092:SF0">
    <property type="entry name" value="EPIMERASE FAMILY PROTEIN SDR39U1"/>
    <property type="match status" value="1"/>
</dbReference>
<evidence type="ECO:0000313" key="4">
    <source>
        <dbReference type="EMBL" id="KGO86508.1"/>
    </source>
</evidence>
<organism evidence="4 5">
    <name type="scientific">Flavobacterium rivuli WB 3.3-2 = DSM 21788</name>
    <dbReference type="NCBI Taxonomy" id="1121895"/>
    <lineage>
        <taxon>Bacteria</taxon>
        <taxon>Pseudomonadati</taxon>
        <taxon>Bacteroidota</taxon>
        <taxon>Flavobacteriia</taxon>
        <taxon>Flavobacteriales</taxon>
        <taxon>Flavobacteriaceae</taxon>
        <taxon>Flavobacterium</taxon>
    </lineage>
</organism>
<dbReference type="STRING" id="1121895.GCA_000378485_03116"/>
<dbReference type="Pfam" id="PF01370">
    <property type="entry name" value="Epimerase"/>
    <property type="match status" value="1"/>
</dbReference>
<dbReference type="OrthoDB" id="9801773at2"/>
<accession>A0A0A2M4W6</accession>
<dbReference type="NCBIfam" id="TIGR01777">
    <property type="entry name" value="yfcH"/>
    <property type="match status" value="1"/>
</dbReference>
<dbReference type="EMBL" id="JRLX01000009">
    <property type="protein sequence ID" value="KGO86508.1"/>
    <property type="molecule type" value="Genomic_DNA"/>
</dbReference>
<dbReference type="PANTHER" id="PTHR11092">
    <property type="entry name" value="SUGAR NUCLEOTIDE EPIMERASE RELATED"/>
    <property type="match status" value="1"/>
</dbReference>
<feature type="domain" description="NAD-dependent epimerase/dehydratase" evidence="2">
    <location>
        <begin position="3"/>
        <end position="135"/>
    </location>
</feature>
<evidence type="ECO:0000256" key="1">
    <source>
        <dbReference type="ARBA" id="ARBA00009353"/>
    </source>
</evidence>
<feature type="domain" description="DUF1731" evidence="3">
    <location>
        <begin position="253"/>
        <end position="298"/>
    </location>
</feature>
<dbReference type="Pfam" id="PF08338">
    <property type="entry name" value="DUF1731"/>
    <property type="match status" value="1"/>
</dbReference>
<dbReference type="Proteomes" id="UP000030152">
    <property type="component" value="Unassembled WGS sequence"/>
</dbReference>
<evidence type="ECO:0000259" key="3">
    <source>
        <dbReference type="Pfam" id="PF08338"/>
    </source>
</evidence>
<name>A0A0A2M4W6_9FLAO</name>
<dbReference type="RefSeq" id="WP_020214280.1">
    <property type="nucleotide sequence ID" value="NZ_JRLX01000009.1"/>
</dbReference>
<reference evidence="4 5" key="1">
    <citation type="submission" date="2013-09" db="EMBL/GenBank/DDBJ databases">
        <authorList>
            <person name="Zeng Z."/>
            <person name="Chen C."/>
        </authorList>
    </citation>
    <scope>NUCLEOTIDE SEQUENCE [LARGE SCALE GENOMIC DNA]</scope>
    <source>
        <strain evidence="4 5">WB 3.3-2</strain>
    </source>
</reference>
<keyword evidence="5" id="KW-1185">Reference proteome</keyword>